<dbReference type="CDD" id="cd01948">
    <property type="entry name" value="EAL"/>
    <property type="match status" value="1"/>
</dbReference>
<dbReference type="InterPro" id="IPR000014">
    <property type="entry name" value="PAS"/>
</dbReference>
<dbReference type="InterPro" id="IPR003018">
    <property type="entry name" value="GAF"/>
</dbReference>
<comment type="caution">
    <text evidence="6">The sequence shown here is derived from an EMBL/GenBank/DDBJ whole genome shotgun (WGS) entry which is preliminary data.</text>
</comment>
<dbReference type="GO" id="GO:0071111">
    <property type="term" value="F:cyclic-guanylate-specific phosphodiesterase activity"/>
    <property type="evidence" value="ECO:0007669"/>
    <property type="project" value="UniProtKB-EC"/>
</dbReference>
<dbReference type="CDD" id="cd01949">
    <property type="entry name" value="GGDEF"/>
    <property type="match status" value="1"/>
</dbReference>
<dbReference type="InterPro" id="IPR001633">
    <property type="entry name" value="EAL_dom"/>
</dbReference>
<dbReference type="InterPro" id="IPR000160">
    <property type="entry name" value="GGDEF_dom"/>
</dbReference>
<dbReference type="PROSITE" id="PS50112">
    <property type="entry name" value="PAS"/>
    <property type="match status" value="2"/>
</dbReference>
<feature type="domain" description="EAL" evidence="4">
    <location>
        <begin position="633"/>
        <end position="887"/>
    </location>
</feature>
<dbReference type="SUPFAM" id="SSF55785">
    <property type="entry name" value="PYP-like sensor domain (PAS domain)"/>
    <property type="match status" value="2"/>
</dbReference>
<dbReference type="RefSeq" id="WP_163964384.1">
    <property type="nucleotide sequence ID" value="NZ_JAAIVB010000047.1"/>
</dbReference>
<dbReference type="Pfam" id="PF01590">
    <property type="entry name" value="GAF"/>
    <property type="match status" value="1"/>
</dbReference>
<gene>
    <name evidence="6" type="ORF">G3574_14510</name>
</gene>
<dbReference type="SUPFAM" id="SSF55781">
    <property type="entry name" value="GAF domain-like"/>
    <property type="match status" value="1"/>
</dbReference>
<comment type="catalytic activity">
    <reaction evidence="1">
        <text>3',3'-c-di-GMP + H2O = 5'-phosphoguanylyl(3'-&gt;5')guanosine + H(+)</text>
        <dbReference type="Rhea" id="RHEA:24902"/>
        <dbReference type="ChEBI" id="CHEBI:15377"/>
        <dbReference type="ChEBI" id="CHEBI:15378"/>
        <dbReference type="ChEBI" id="CHEBI:58754"/>
        <dbReference type="ChEBI" id="CHEBI:58805"/>
        <dbReference type="EC" id="3.1.4.52"/>
    </reaction>
    <physiologicalReaction direction="left-to-right" evidence="1">
        <dbReference type="Rhea" id="RHEA:24903"/>
    </physiologicalReaction>
</comment>
<feature type="domain" description="PAS" evidence="2">
    <location>
        <begin position="334"/>
        <end position="404"/>
    </location>
</feature>
<feature type="domain" description="PAC" evidence="3">
    <location>
        <begin position="407"/>
        <end position="459"/>
    </location>
</feature>
<dbReference type="InterPro" id="IPR000700">
    <property type="entry name" value="PAS-assoc_C"/>
</dbReference>
<dbReference type="Pfam" id="PF13426">
    <property type="entry name" value="PAS_9"/>
    <property type="match status" value="1"/>
</dbReference>
<dbReference type="Pfam" id="PF00563">
    <property type="entry name" value="EAL"/>
    <property type="match status" value="1"/>
</dbReference>
<dbReference type="PROSITE" id="PS50883">
    <property type="entry name" value="EAL"/>
    <property type="match status" value="1"/>
</dbReference>
<dbReference type="InterPro" id="IPR013656">
    <property type="entry name" value="PAS_4"/>
</dbReference>
<evidence type="ECO:0000259" key="3">
    <source>
        <dbReference type="PROSITE" id="PS50113"/>
    </source>
</evidence>
<dbReference type="Pfam" id="PF08448">
    <property type="entry name" value="PAS_4"/>
    <property type="match status" value="1"/>
</dbReference>
<dbReference type="InterPro" id="IPR035919">
    <property type="entry name" value="EAL_sf"/>
</dbReference>
<feature type="domain" description="PAS" evidence="2">
    <location>
        <begin position="215"/>
        <end position="285"/>
    </location>
</feature>
<dbReference type="AlphaFoldDB" id="A0A6B3SP59"/>
<proteinExistence type="predicted"/>
<dbReference type="SMART" id="SM00052">
    <property type="entry name" value="EAL"/>
    <property type="match status" value="1"/>
</dbReference>
<dbReference type="GO" id="GO:0071732">
    <property type="term" value="P:cellular response to nitric oxide"/>
    <property type="evidence" value="ECO:0007669"/>
    <property type="project" value="UniProtKB-ARBA"/>
</dbReference>
<evidence type="ECO:0000313" key="7">
    <source>
        <dbReference type="Proteomes" id="UP000482155"/>
    </source>
</evidence>
<evidence type="ECO:0000259" key="2">
    <source>
        <dbReference type="PROSITE" id="PS50112"/>
    </source>
</evidence>
<dbReference type="FunFam" id="3.30.70.270:FF:000001">
    <property type="entry name" value="Diguanylate cyclase domain protein"/>
    <property type="match status" value="1"/>
</dbReference>
<dbReference type="SMART" id="SM00091">
    <property type="entry name" value="PAS"/>
    <property type="match status" value="2"/>
</dbReference>
<dbReference type="EMBL" id="JAAIVB010000047">
    <property type="protein sequence ID" value="NEX62298.1"/>
    <property type="molecule type" value="Genomic_DNA"/>
</dbReference>
<name>A0A6B3SP59_9BURK</name>
<evidence type="ECO:0000256" key="1">
    <source>
        <dbReference type="ARBA" id="ARBA00051114"/>
    </source>
</evidence>
<keyword evidence="7" id="KW-1185">Reference proteome</keyword>
<dbReference type="Proteomes" id="UP000482155">
    <property type="component" value="Unassembled WGS sequence"/>
</dbReference>
<dbReference type="PANTHER" id="PTHR44757:SF2">
    <property type="entry name" value="BIOFILM ARCHITECTURE MAINTENANCE PROTEIN MBAA"/>
    <property type="match status" value="1"/>
</dbReference>
<dbReference type="InterPro" id="IPR052155">
    <property type="entry name" value="Biofilm_reg_signaling"/>
</dbReference>
<dbReference type="InterPro" id="IPR029016">
    <property type="entry name" value="GAF-like_dom_sf"/>
</dbReference>
<dbReference type="NCBIfam" id="TIGR00254">
    <property type="entry name" value="GGDEF"/>
    <property type="match status" value="1"/>
</dbReference>
<dbReference type="InterPro" id="IPR001610">
    <property type="entry name" value="PAC"/>
</dbReference>
<dbReference type="SMART" id="SM00267">
    <property type="entry name" value="GGDEF"/>
    <property type="match status" value="1"/>
</dbReference>
<sequence length="892" mass="99978">MDREGSCDESRRLFALAEYGILDTSPEGEFDDIVRFAGRLCGTPMAMIALLDDSRQWFKARIGLAMQETARSWAFCNETISRRELYVVSDASRDPLHAGSPLVTGPPYIRFYAGVPLISRDGYALGTIAVLDSKPRELEQSAREDLDVLARGVMARLELRRHVNLLESLANELRSSKDELFLSHRDMEERVREKTEAFDRIHGEFKREIAERIRQATETRAVVDSLPGLFYVFDTDWRFVYWNRQFERVTGKTHRQIAGASPLDFIAPSQHALLKSRMEDVIRDGSATVEADLLAGNGKRIPHFFTGTRIHMQGKVCVCGMAVDITERRRAEKALRLRDRAVRASVNAIIITDLEGKMEYANPAFERMTGYGIEEAMGRNCRFLQGDDSEQPGILSIRRAIRMQEEGNALLRNYRKDGTLFWNDLHIAPVPNADGEVTHFVGVLNDVTGIKTYEEQLEMHANVDTLTGLANRNVLKERIDHAITSAQRQRGMIAVGFIDLDNFKFINDSLGHNIGDELLKRVAERLASCLRGQDTIARYGGDEFAFVLAGQSEEKSVGALMDRILKVLDRPFHIDGNKLFISCSIGLSFYPRDGEDVDTLLKNADAAMYRAKDKGRNNFQFYTAAMNQRVTERLSLESKLRQALASDEFVLHYQPKVELASGRIVGVEALLRWNPPQGGLVAPGTFIPLAEETGLIVPIGEWVLYTACSHIRSLRESGIDPVQVAVNISARQFESSRLVDLVSHVLMTSGLEASLLELELTESLIMQNPEEVIRILLDLKEMGLNLSIDDFGTGYSSLSYLQRLPVDRLKIDQSFVRDIGADPNDAVIARAVISLGHSLGLSVVAEGVSSAEQLTFLRENGCDEMQGFLFSQAVPIHELALLLQEDRKLLMH</sequence>
<dbReference type="NCBIfam" id="TIGR00229">
    <property type="entry name" value="sensory_box"/>
    <property type="match status" value="2"/>
</dbReference>
<dbReference type="InterPro" id="IPR029787">
    <property type="entry name" value="Nucleotide_cyclase"/>
</dbReference>
<dbReference type="SMART" id="SM00065">
    <property type="entry name" value="GAF"/>
    <property type="match status" value="1"/>
</dbReference>
<dbReference type="PROSITE" id="PS50113">
    <property type="entry name" value="PAC"/>
    <property type="match status" value="1"/>
</dbReference>
<dbReference type="SUPFAM" id="SSF55073">
    <property type="entry name" value="Nucleotide cyclase"/>
    <property type="match status" value="1"/>
</dbReference>
<evidence type="ECO:0000259" key="4">
    <source>
        <dbReference type="PROSITE" id="PS50883"/>
    </source>
</evidence>
<accession>A0A6B3SP59</accession>
<evidence type="ECO:0000259" key="5">
    <source>
        <dbReference type="PROSITE" id="PS50887"/>
    </source>
</evidence>
<dbReference type="SUPFAM" id="SSF141868">
    <property type="entry name" value="EAL domain-like"/>
    <property type="match status" value="1"/>
</dbReference>
<dbReference type="InterPro" id="IPR035965">
    <property type="entry name" value="PAS-like_dom_sf"/>
</dbReference>
<dbReference type="SMART" id="SM00086">
    <property type="entry name" value="PAC"/>
    <property type="match status" value="2"/>
</dbReference>
<dbReference type="InterPro" id="IPR043128">
    <property type="entry name" value="Rev_trsase/Diguanyl_cyclase"/>
</dbReference>
<organism evidence="6 7">
    <name type="scientific">Noviherbaspirillum galbum</name>
    <dbReference type="NCBI Taxonomy" id="2709383"/>
    <lineage>
        <taxon>Bacteria</taxon>
        <taxon>Pseudomonadati</taxon>
        <taxon>Pseudomonadota</taxon>
        <taxon>Betaproteobacteria</taxon>
        <taxon>Burkholderiales</taxon>
        <taxon>Oxalobacteraceae</taxon>
        <taxon>Noviherbaspirillum</taxon>
    </lineage>
</organism>
<dbReference type="Gene3D" id="3.30.450.20">
    <property type="entry name" value="PAS domain"/>
    <property type="match status" value="2"/>
</dbReference>
<dbReference type="PROSITE" id="PS50887">
    <property type="entry name" value="GGDEF"/>
    <property type="match status" value="1"/>
</dbReference>
<dbReference type="Gene3D" id="3.30.70.270">
    <property type="match status" value="1"/>
</dbReference>
<dbReference type="Gene3D" id="3.20.20.450">
    <property type="entry name" value="EAL domain"/>
    <property type="match status" value="1"/>
</dbReference>
<dbReference type="Gene3D" id="3.30.450.40">
    <property type="match status" value="1"/>
</dbReference>
<reference evidence="6 7" key="1">
    <citation type="submission" date="2020-02" db="EMBL/GenBank/DDBJ databases">
        <authorList>
            <person name="Kim M.K."/>
        </authorList>
    </citation>
    <scope>NUCLEOTIDE SEQUENCE [LARGE SCALE GENOMIC DNA]</scope>
    <source>
        <strain evidence="6 7">17J57-3</strain>
    </source>
</reference>
<dbReference type="Pfam" id="PF00990">
    <property type="entry name" value="GGDEF"/>
    <property type="match status" value="1"/>
</dbReference>
<feature type="domain" description="GGDEF" evidence="5">
    <location>
        <begin position="491"/>
        <end position="624"/>
    </location>
</feature>
<protein>
    <submittedName>
        <fullName evidence="6">EAL domain-containing protein</fullName>
    </submittedName>
</protein>
<dbReference type="CDD" id="cd00130">
    <property type="entry name" value="PAS"/>
    <property type="match status" value="2"/>
</dbReference>
<evidence type="ECO:0000313" key="6">
    <source>
        <dbReference type="EMBL" id="NEX62298.1"/>
    </source>
</evidence>
<dbReference type="FunFam" id="3.20.20.450:FF:000001">
    <property type="entry name" value="Cyclic di-GMP phosphodiesterase yahA"/>
    <property type="match status" value="1"/>
</dbReference>
<dbReference type="PANTHER" id="PTHR44757">
    <property type="entry name" value="DIGUANYLATE CYCLASE DGCP"/>
    <property type="match status" value="1"/>
</dbReference>